<dbReference type="PANTHER" id="PTHR30349">
    <property type="entry name" value="PHAGE INTEGRASE-RELATED"/>
    <property type="match status" value="1"/>
</dbReference>
<evidence type="ECO:0000256" key="3">
    <source>
        <dbReference type="ARBA" id="ARBA00023172"/>
    </source>
</evidence>
<dbReference type="InterPro" id="IPR013762">
    <property type="entry name" value="Integrase-like_cat_sf"/>
</dbReference>
<dbReference type="PANTHER" id="PTHR30349:SF90">
    <property type="entry name" value="TYROSINE RECOMBINASE XERD"/>
    <property type="match status" value="1"/>
</dbReference>
<dbReference type="SUPFAM" id="SSF56349">
    <property type="entry name" value="DNA breaking-rejoining enzymes"/>
    <property type="match status" value="1"/>
</dbReference>
<dbReference type="EMBL" id="VTUZ01000124">
    <property type="protein sequence ID" value="KAA0996048.1"/>
    <property type="molecule type" value="Genomic_DNA"/>
</dbReference>
<dbReference type="Gene3D" id="1.10.150.130">
    <property type="match status" value="1"/>
</dbReference>
<protein>
    <submittedName>
        <fullName evidence="7">Tyrosine-type recombinase/integrase</fullName>
    </submittedName>
</protein>
<evidence type="ECO:0000259" key="6">
    <source>
        <dbReference type="PROSITE" id="PS51900"/>
    </source>
</evidence>
<sequence>MPKFSRLRSGHILARRWFAKAGLEAHADAYIRYLTEHGYAVPTVECYFRCVAHFLHWVVQHHAAFHDVGDALIDRFIHGHLPHCQCAPQCRRTSADVHAALIHFLDMYGIARATQSPIVSASIDAELAIFTQYMVEVRGLSESTRHVRRRHIGEFLADCFHEQPIEISKIAPADVIRFVMRRTRGLTPGSVKSVCGSLHSYLRFKAISGTPVTALIAALPRVALWRLGGLPDVLSPEEVRRLLSAFDRSNATGKRDYAITRCLLDLGLRRTEVAHLCLDDIDWRAGILTLHGKGKRIDVVPLPRLTGQAIAAYLQYGRPQTARREIFVRHRPPLNAGADLDIVRNAVRYAAKRCGLEQRVRGTHVFRHTIACRMAQSGAPFKQIADLLRHRDLDTTTIYAKVDLPSLRRVALPWPGRHS</sequence>
<dbReference type="GO" id="GO:0003677">
    <property type="term" value="F:DNA binding"/>
    <property type="evidence" value="ECO:0007669"/>
    <property type="project" value="UniProtKB-UniRule"/>
</dbReference>
<comment type="caution">
    <text evidence="7">The sequence shown here is derived from an EMBL/GenBank/DDBJ whole genome shotgun (WGS) entry which is preliminary data.</text>
</comment>
<evidence type="ECO:0000256" key="4">
    <source>
        <dbReference type="PROSITE-ProRule" id="PRU01248"/>
    </source>
</evidence>
<name>A0A5B0G0E3_9BURK</name>
<dbReference type="GO" id="GO:0006310">
    <property type="term" value="P:DNA recombination"/>
    <property type="evidence" value="ECO:0007669"/>
    <property type="project" value="UniProtKB-KW"/>
</dbReference>
<keyword evidence="2 4" id="KW-0238">DNA-binding</keyword>
<dbReference type="InterPro" id="IPR050090">
    <property type="entry name" value="Tyrosine_recombinase_XerCD"/>
</dbReference>
<keyword evidence="1" id="KW-0229">DNA integration</keyword>
<evidence type="ECO:0000259" key="5">
    <source>
        <dbReference type="PROSITE" id="PS51898"/>
    </source>
</evidence>
<dbReference type="Pfam" id="PF00589">
    <property type="entry name" value="Phage_integrase"/>
    <property type="match status" value="1"/>
</dbReference>
<gene>
    <name evidence="7" type="ORF">FVF58_50840</name>
</gene>
<dbReference type="Gene3D" id="1.10.443.10">
    <property type="entry name" value="Intergrase catalytic core"/>
    <property type="match status" value="1"/>
</dbReference>
<feature type="domain" description="Tyr recombinase" evidence="5">
    <location>
        <begin position="229"/>
        <end position="412"/>
    </location>
</feature>
<dbReference type="PROSITE" id="PS51898">
    <property type="entry name" value="TYR_RECOMBINASE"/>
    <property type="match status" value="1"/>
</dbReference>
<dbReference type="InterPro" id="IPR002104">
    <property type="entry name" value="Integrase_catalytic"/>
</dbReference>
<organism evidence="7 8">
    <name type="scientific">Paraburkholderia panacisoli</name>
    <dbReference type="NCBI Taxonomy" id="2603818"/>
    <lineage>
        <taxon>Bacteria</taxon>
        <taxon>Pseudomonadati</taxon>
        <taxon>Pseudomonadota</taxon>
        <taxon>Betaproteobacteria</taxon>
        <taxon>Burkholderiales</taxon>
        <taxon>Burkholderiaceae</taxon>
        <taxon>Paraburkholderia</taxon>
    </lineage>
</organism>
<dbReference type="Proteomes" id="UP000325273">
    <property type="component" value="Unassembled WGS sequence"/>
</dbReference>
<feature type="domain" description="Core-binding (CB)" evidence="6">
    <location>
        <begin position="121"/>
        <end position="206"/>
    </location>
</feature>
<dbReference type="AlphaFoldDB" id="A0A5B0G0E3"/>
<proteinExistence type="predicted"/>
<evidence type="ECO:0000256" key="1">
    <source>
        <dbReference type="ARBA" id="ARBA00022908"/>
    </source>
</evidence>
<dbReference type="InterPro" id="IPR044068">
    <property type="entry name" value="CB"/>
</dbReference>
<evidence type="ECO:0000313" key="8">
    <source>
        <dbReference type="Proteomes" id="UP000325273"/>
    </source>
</evidence>
<reference evidence="7 8" key="1">
    <citation type="submission" date="2019-08" db="EMBL/GenBank/DDBJ databases">
        <title>Paraburkholderia sp. DCY113.</title>
        <authorList>
            <person name="Kang J."/>
        </authorList>
    </citation>
    <scope>NUCLEOTIDE SEQUENCE [LARGE SCALE GENOMIC DNA]</scope>
    <source>
        <strain evidence="7 8">DCY113</strain>
    </source>
</reference>
<dbReference type="PROSITE" id="PS51900">
    <property type="entry name" value="CB"/>
    <property type="match status" value="1"/>
</dbReference>
<keyword evidence="3" id="KW-0233">DNA recombination</keyword>
<dbReference type="RefSeq" id="WP_149676964.1">
    <property type="nucleotide sequence ID" value="NZ_VTUZ01000124.1"/>
</dbReference>
<accession>A0A5B0G0E3</accession>
<evidence type="ECO:0000256" key="2">
    <source>
        <dbReference type="ARBA" id="ARBA00023125"/>
    </source>
</evidence>
<keyword evidence="8" id="KW-1185">Reference proteome</keyword>
<dbReference type="InterPro" id="IPR011010">
    <property type="entry name" value="DNA_brk_join_enz"/>
</dbReference>
<evidence type="ECO:0000313" key="7">
    <source>
        <dbReference type="EMBL" id="KAA0996048.1"/>
    </source>
</evidence>
<dbReference type="InterPro" id="IPR010998">
    <property type="entry name" value="Integrase_recombinase_N"/>
</dbReference>
<dbReference type="CDD" id="cd01188">
    <property type="entry name" value="INT_RitA_C_like"/>
    <property type="match status" value="1"/>
</dbReference>
<dbReference type="GO" id="GO:0015074">
    <property type="term" value="P:DNA integration"/>
    <property type="evidence" value="ECO:0007669"/>
    <property type="project" value="UniProtKB-KW"/>
</dbReference>